<dbReference type="GO" id="GO:0006412">
    <property type="term" value="P:translation"/>
    <property type="evidence" value="ECO:0007669"/>
    <property type="project" value="InterPro"/>
</dbReference>
<accession>A0A498JI24</accession>
<organism evidence="8 9">
    <name type="scientific">Malus domestica</name>
    <name type="common">Apple</name>
    <name type="synonym">Pyrus malus</name>
    <dbReference type="NCBI Taxonomy" id="3750"/>
    <lineage>
        <taxon>Eukaryota</taxon>
        <taxon>Viridiplantae</taxon>
        <taxon>Streptophyta</taxon>
        <taxon>Embryophyta</taxon>
        <taxon>Tracheophyta</taxon>
        <taxon>Spermatophyta</taxon>
        <taxon>Magnoliopsida</taxon>
        <taxon>eudicotyledons</taxon>
        <taxon>Gunneridae</taxon>
        <taxon>Pentapetalae</taxon>
        <taxon>rosids</taxon>
        <taxon>fabids</taxon>
        <taxon>Rosales</taxon>
        <taxon>Rosaceae</taxon>
        <taxon>Amygdaloideae</taxon>
        <taxon>Maleae</taxon>
        <taxon>Malus</taxon>
    </lineage>
</organism>
<evidence type="ECO:0000259" key="7">
    <source>
        <dbReference type="Pfam" id="PF14204"/>
    </source>
</evidence>
<evidence type="ECO:0000313" key="9">
    <source>
        <dbReference type="Proteomes" id="UP000290289"/>
    </source>
</evidence>
<protein>
    <recommendedName>
        <fullName evidence="7">Large ribosomal subunit protein uL18 C-terminal eukaryotes domain-containing protein</fullName>
    </recommendedName>
</protein>
<sequence>MDATQAKIGAWAKNPQTRKLSIHSLFKYIYGGHVAAYMRTLVEDEPEKCHSHFSEYIKKGIEADNIKELYKKVHVAIVVDPTIKKTEKLAPKKRKKYNLKKLTFDERKKKLVERLKAFNDLATMTTVIVMMSTKHLMGFVLWCMNCGPY</sequence>
<dbReference type="AlphaFoldDB" id="A0A498JI24"/>
<gene>
    <name evidence="8" type="ORF">DVH24_013989</name>
</gene>
<comment type="caution">
    <text evidence="8">The sequence shown here is derived from an EMBL/GenBank/DDBJ whole genome shotgun (WGS) entry which is preliminary data.</text>
</comment>
<feature type="domain" description="Large ribosomal subunit protein uL18 C-terminal eukaryotes" evidence="7">
    <location>
        <begin position="66"/>
        <end position="119"/>
    </location>
</feature>
<keyword evidence="4" id="KW-0963">Cytoplasm</keyword>
<dbReference type="PANTHER" id="PTHR23410:SF35">
    <property type="entry name" value="LARGE RIBOSOMAL SUBUNIT PROTEIN UL18Y-RELATED"/>
    <property type="match status" value="1"/>
</dbReference>
<dbReference type="GO" id="GO:0008097">
    <property type="term" value="F:5S rRNA binding"/>
    <property type="evidence" value="ECO:0007669"/>
    <property type="project" value="InterPro"/>
</dbReference>
<dbReference type="InterPro" id="IPR005485">
    <property type="entry name" value="Rbsml_uL18_euk_arch"/>
</dbReference>
<evidence type="ECO:0000256" key="5">
    <source>
        <dbReference type="ARBA" id="ARBA00022980"/>
    </source>
</evidence>
<keyword evidence="6" id="KW-0687">Ribonucleoprotein</keyword>
<keyword evidence="9" id="KW-1185">Reference proteome</keyword>
<evidence type="ECO:0000256" key="6">
    <source>
        <dbReference type="ARBA" id="ARBA00023274"/>
    </source>
</evidence>
<keyword evidence="5" id="KW-0689">Ribosomal protein</keyword>
<evidence type="ECO:0000256" key="1">
    <source>
        <dbReference type="ARBA" id="ARBA00004496"/>
    </source>
</evidence>
<dbReference type="Proteomes" id="UP000290289">
    <property type="component" value="Chromosome 7"/>
</dbReference>
<proteinExistence type="inferred from homology"/>
<comment type="similarity">
    <text evidence="2">Belongs to the universal ribosomal protein uL18 family.</text>
</comment>
<dbReference type="InterPro" id="IPR025607">
    <property type="entry name" value="Ribosomal_uL18_C_euk"/>
</dbReference>
<comment type="subunit">
    <text evidence="3">Component of the large ribosomal subunit (LSU).</text>
</comment>
<dbReference type="EMBL" id="RDQH01000333">
    <property type="protein sequence ID" value="RXH93413.1"/>
    <property type="molecule type" value="Genomic_DNA"/>
</dbReference>
<dbReference type="GO" id="GO:0000027">
    <property type="term" value="P:ribosomal large subunit assembly"/>
    <property type="evidence" value="ECO:0007669"/>
    <property type="project" value="TreeGrafter"/>
</dbReference>
<evidence type="ECO:0000256" key="4">
    <source>
        <dbReference type="ARBA" id="ARBA00022490"/>
    </source>
</evidence>
<dbReference type="Gene3D" id="3.30.420.100">
    <property type="match status" value="1"/>
</dbReference>
<name>A0A498JI24_MALDO</name>
<dbReference type="GO" id="GO:0022625">
    <property type="term" value="C:cytosolic large ribosomal subunit"/>
    <property type="evidence" value="ECO:0007669"/>
    <property type="project" value="TreeGrafter"/>
</dbReference>
<comment type="subcellular location">
    <subcellularLocation>
        <location evidence="1">Cytoplasm</location>
    </subcellularLocation>
</comment>
<evidence type="ECO:0000313" key="8">
    <source>
        <dbReference type="EMBL" id="RXH93413.1"/>
    </source>
</evidence>
<evidence type="ECO:0000256" key="2">
    <source>
        <dbReference type="ARBA" id="ARBA00007116"/>
    </source>
</evidence>
<reference evidence="8 9" key="1">
    <citation type="submission" date="2018-10" db="EMBL/GenBank/DDBJ databases">
        <title>A high-quality apple genome assembly.</title>
        <authorList>
            <person name="Hu J."/>
        </authorList>
    </citation>
    <scope>NUCLEOTIDE SEQUENCE [LARGE SCALE GENOMIC DNA]</scope>
    <source>
        <strain evidence="9">cv. HFTH1</strain>
        <tissue evidence="8">Young leaf</tissue>
    </source>
</reference>
<evidence type="ECO:0000256" key="3">
    <source>
        <dbReference type="ARBA" id="ARBA00011113"/>
    </source>
</evidence>
<dbReference type="GO" id="GO:0003735">
    <property type="term" value="F:structural constituent of ribosome"/>
    <property type="evidence" value="ECO:0007669"/>
    <property type="project" value="InterPro"/>
</dbReference>
<dbReference type="Pfam" id="PF14204">
    <property type="entry name" value="Ribosomal_L18_c"/>
    <property type="match status" value="1"/>
</dbReference>
<dbReference type="PANTHER" id="PTHR23410">
    <property type="entry name" value="RIBOSOMAL PROTEIN L5-RELATED"/>
    <property type="match status" value="1"/>
</dbReference>